<dbReference type="InterPro" id="IPR050922">
    <property type="entry name" value="LytR/CpsA/Psr_CW_biosynth"/>
</dbReference>
<name>A0A0T6LTQ6_WENVI</name>
<dbReference type="OrthoDB" id="9782542at2"/>
<dbReference type="Proteomes" id="UP000050867">
    <property type="component" value="Unassembled WGS sequence"/>
</dbReference>
<dbReference type="RefSeq" id="WP_018383673.1">
    <property type="nucleotide sequence ID" value="NZ_LLZU01000012.1"/>
</dbReference>
<keyword evidence="3" id="KW-1133">Transmembrane helix</keyword>
<evidence type="ECO:0000256" key="3">
    <source>
        <dbReference type="SAM" id="Phobius"/>
    </source>
</evidence>
<dbReference type="Pfam" id="PF03816">
    <property type="entry name" value="LytR_cpsA_psr"/>
    <property type="match status" value="1"/>
</dbReference>
<organism evidence="5 6">
    <name type="scientific">Wenjunlia vitaminophila</name>
    <name type="common">Streptomyces vitaminophilus</name>
    <dbReference type="NCBI Taxonomy" id="76728"/>
    <lineage>
        <taxon>Bacteria</taxon>
        <taxon>Bacillati</taxon>
        <taxon>Actinomycetota</taxon>
        <taxon>Actinomycetes</taxon>
        <taxon>Kitasatosporales</taxon>
        <taxon>Streptomycetaceae</taxon>
        <taxon>Wenjunlia</taxon>
    </lineage>
</organism>
<proteinExistence type="inferred from homology"/>
<evidence type="ECO:0000259" key="4">
    <source>
        <dbReference type="Pfam" id="PF03816"/>
    </source>
</evidence>
<reference evidence="5 6" key="1">
    <citation type="submission" date="2015-10" db="EMBL/GenBank/DDBJ databases">
        <title>Draft genome sequence of pyrrolomycin-producing Streptomyces vitaminophilus.</title>
        <authorList>
            <person name="Graham D.E."/>
            <person name="Mahan K.M."/>
            <person name="Klingeman D.M."/>
            <person name="Hettich R.L."/>
            <person name="Parry R.J."/>
        </authorList>
    </citation>
    <scope>NUCLEOTIDE SEQUENCE [LARGE SCALE GENOMIC DNA]</scope>
    <source>
        <strain evidence="5 6">ATCC 31673</strain>
    </source>
</reference>
<feature type="region of interest" description="Disordered" evidence="2">
    <location>
        <begin position="344"/>
        <end position="373"/>
    </location>
</feature>
<keyword evidence="3" id="KW-0472">Membrane</keyword>
<dbReference type="Gene3D" id="3.40.630.190">
    <property type="entry name" value="LCP protein"/>
    <property type="match status" value="1"/>
</dbReference>
<gene>
    <name evidence="5" type="ORF">AQ490_21120</name>
</gene>
<dbReference type="AlphaFoldDB" id="A0A0T6LTQ6"/>
<comment type="caution">
    <text evidence="5">The sequence shown here is derived from an EMBL/GenBank/DDBJ whole genome shotgun (WGS) entry which is preliminary data.</text>
</comment>
<feature type="transmembrane region" description="Helical" evidence="3">
    <location>
        <begin position="29"/>
        <end position="52"/>
    </location>
</feature>
<keyword evidence="6" id="KW-1185">Reference proteome</keyword>
<evidence type="ECO:0000313" key="6">
    <source>
        <dbReference type="Proteomes" id="UP000050867"/>
    </source>
</evidence>
<dbReference type="PANTHER" id="PTHR33392:SF6">
    <property type="entry name" value="POLYISOPRENYL-TEICHOIC ACID--PEPTIDOGLYCAN TEICHOIC ACID TRANSFERASE TAGU"/>
    <property type="match status" value="1"/>
</dbReference>
<keyword evidence="3" id="KW-0812">Transmembrane</keyword>
<dbReference type="EMBL" id="LLZU01000012">
    <property type="protein sequence ID" value="KRV49475.1"/>
    <property type="molecule type" value="Genomic_DNA"/>
</dbReference>
<feature type="domain" description="Cell envelope-related transcriptional attenuator" evidence="4">
    <location>
        <begin position="102"/>
        <end position="258"/>
    </location>
</feature>
<evidence type="ECO:0000256" key="1">
    <source>
        <dbReference type="ARBA" id="ARBA00006068"/>
    </source>
</evidence>
<evidence type="ECO:0000313" key="5">
    <source>
        <dbReference type="EMBL" id="KRV49475.1"/>
    </source>
</evidence>
<dbReference type="InterPro" id="IPR004474">
    <property type="entry name" value="LytR_CpsA_psr"/>
</dbReference>
<dbReference type="PANTHER" id="PTHR33392">
    <property type="entry name" value="POLYISOPRENYL-TEICHOIC ACID--PEPTIDOGLYCAN TEICHOIC ACID TRANSFERASE TAGU"/>
    <property type="match status" value="1"/>
</dbReference>
<comment type="similarity">
    <text evidence="1">Belongs to the LytR/CpsA/Psr (LCP) family.</text>
</comment>
<dbReference type="STRING" id="76728.AQ490_21120"/>
<accession>A0A0T6LTQ6</accession>
<dbReference type="NCBIfam" id="TIGR00350">
    <property type="entry name" value="lytR_cpsA_psr"/>
    <property type="match status" value="1"/>
</dbReference>
<protein>
    <submittedName>
        <fullName evidence="5">Transcriptional regulator</fullName>
    </submittedName>
</protein>
<evidence type="ECO:0000256" key="2">
    <source>
        <dbReference type="SAM" id="MobiDB-lite"/>
    </source>
</evidence>
<dbReference type="eggNOG" id="COG1316">
    <property type="taxonomic scope" value="Bacteria"/>
</dbReference>
<sequence>MAQRGGGEERVGPGREGAGSRRLRRVLRVLTWLLIGVVLLVAGVVALLHILFSGNLEGIDIDGQLGGDRPRDVPNGTMDLLILGSDSRAGQNARYGRASGARADTAMVVHVAAGHKEATVVSIPRDTLVDRPSCRRPGGGHTPARQRVMFNDSYRVGGPACSVKTVEAMTGIRMDHYLEMDFAGFKKLVDALGGVTVTTRKPIDDRDSKLRLPAGTHHLDGEESLSFVRTRHGVGDGSDLARIELQQRFLTALLNKVHDRRLLTNPAKLYRVADAASGALTTDSEIASVKGVTDLADDLGGIKSDRLTTMVLPVDYDSADPNRLVPRGPQARQVWAALRADRPVPESALNARPEPARTDPHPPVTSRLAPVPR</sequence>